<protein>
    <submittedName>
        <fullName evidence="1">Uncharacterized protein</fullName>
    </submittedName>
</protein>
<keyword evidence="2" id="KW-1185">Reference proteome</keyword>
<accession>A0A494VI57</accession>
<dbReference type="OrthoDB" id="773029at2"/>
<name>A0A494VI57_9SPHI</name>
<evidence type="ECO:0000313" key="1">
    <source>
        <dbReference type="EMBL" id="AYL93774.1"/>
    </source>
</evidence>
<gene>
    <name evidence="1" type="ORF">HYN43_000010</name>
</gene>
<dbReference type="KEGG" id="muh:HYN43_000010"/>
<evidence type="ECO:0000313" key="2">
    <source>
        <dbReference type="Proteomes" id="UP000270046"/>
    </source>
</evidence>
<dbReference type="Proteomes" id="UP000270046">
    <property type="component" value="Chromosome"/>
</dbReference>
<reference evidence="1 2" key="1">
    <citation type="submission" date="2018-10" db="EMBL/GenBank/DDBJ databases">
        <title>Genome sequencing of Mucilaginibacter sp. HYN0043.</title>
        <authorList>
            <person name="Kim M."/>
            <person name="Yi H."/>
        </authorList>
    </citation>
    <scope>NUCLEOTIDE SEQUENCE [LARGE SCALE GENOMIC DNA]</scope>
    <source>
        <strain evidence="1 2">HYN0043</strain>
    </source>
</reference>
<proteinExistence type="predicted"/>
<dbReference type="EMBL" id="CP032869">
    <property type="protein sequence ID" value="AYL93774.1"/>
    <property type="molecule type" value="Genomic_DNA"/>
</dbReference>
<sequence>MKPKILILLLLVATLPFLTSLKFSDYEITAYFKAIETPRDAFSLNTDDELSETKLLLVKQQLPEGKYVVKVTKVAKDLYRIDGKKIDGKEIYIQTKYCYEYAYGKEVILKVDGNYGFSKGRLIF</sequence>
<organism evidence="1 2">
    <name type="scientific">Mucilaginibacter celer</name>
    <dbReference type="NCBI Taxonomy" id="2305508"/>
    <lineage>
        <taxon>Bacteria</taxon>
        <taxon>Pseudomonadati</taxon>
        <taxon>Bacteroidota</taxon>
        <taxon>Sphingobacteriia</taxon>
        <taxon>Sphingobacteriales</taxon>
        <taxon>Sphingobacteriaceae</taxon>
        <taxon>Mucilaginibacter</taxon>
    </lineage>
</organism>
<dbReference type="RefSeq" id="WP_119407496.1">
    <property type="nucleotide sequence ID" value="NZ_CP032869.1"/>
</dbReference>
<dbReference type="AlphaFoldDB" id="A0A494VI57"/>